<evidence type="ECO:0000256" key="3">
    <source>
        <dbReference type="RuleBase" id="RU361153"/>
    </source>
</evidence>
<dbReference type="SMART" id="SM00458">
    <property type="entry name" value="RICIN"/>
    <property type="match status" value="1"/>
</dbReference>
<keyword evidence="2 3" id="KW-0326">Glycosidase</keyword>
<dbReference type="InterPro" id="IPR000772">
    <property type="entry name" value="Ricin_B_lectin"/>
</dbReference>
<evidence type="ECO:0000256" key="1">
    <source>
        <dbReference type="ARBA" id="ARBA00022801"/>
    </source>
</evidence>
<dbReference type="GO" id="GO:0000272">
    <property type="term" value="P:polysaccharide catabolic process"/>
    <property type="evidence" value="ECO:0007669"/>
    <property type="project" value="InterPro"/>
</dbReference>
<dbReference type="Pfam" id="PF00150">
    <property type="entry name" value="Cellulase"/>
    <property type="match status" value="1"/>
</dbReference>
<dbReference type="RefSeq" id="WP_183413131.1">
    <property type="nucleotide sequence ID" value="NZ_JACHYB010000001.1"/>
</dbReference>
<organism evidence="6 7">
    <name type="scientific">Microbacter margulisiae</name>
    <dbReference type="NCBI Taxonomy" id="1350067"/>
    <lineage>
        <taxon>Bacteria</taxon>
        <taxon>Pseudomonadati</taxon>
        <taxon>Bacteroidota</taxon>
        <taxon>Bacteroidia</taxon>
        <taxon>Bacteroidales</taxon>
        <taxon>Porphyromonadaceae</taxon>
        <taxon>Microbacter</taxon>
    </lineage>
</organism>
<evidence type="ECO:0000256" key="2">
    <source>
        <dbReference type="ARBA" id="ARBA00023295"/>
    </source>
</evidence>
<comment type="similarity">
    <text evidence="3">Belongs to the glycosyl hydrolase 5 (cellulase A) family.</text>
</comment>
<keyword evidence="7" id="KW-1185">Reference proteome</keyword>
<dbReference type="InterPro" id="IPR001547">
    <property type="entry name" value="Glyco_hydro_5"/>
</dbReference>
<dbReference type="PROSITE" id="PS51257">
    <property type="entry name" value="PROKAR_LIPOPROTEIN"/>
    <property type="match status" value="1"/>
</dbReference>
<dbReference type="AlphaFoldDB" id="A0A7W5DRF2"/>
<evidence type="ECO:0000256" key="4">
    <source>
        <dbReference type="SAM" id="SignalP"/>
    </source>
</evidence>
<keyword evidence="1 3" id="KW-0378">Hydrolase</keyword>
<sequence>MNKHILQLILLCLAIFLTSCQQNAIEELDTISNHQTHTSQLTSSNTNTIGIRGINWADPNGNAPTSSVVLPSGLTASSTVAQAATVAGNIADAVLASGGTTVRMPITYTTTSNSSYWPVYQSAINAIVSKGCHVILCYWSPTGGVVTDSTEWHAMWTSVDNVYKNNSMVLYEPINEPYSYSTSNLLTLYSNFMAIYSPSSYKCIFDGTGYAADVTTIGGSSAISNQYLGLHCYWWFWGAYNVWSDYYNIMSSRVGSYASRTIVTELGVETFRTFDFWWQWQTGAENDVAFLTGSLAYAKDNSIGTIAWSGVNDIDTYRWFNKNDTLVEINPGCANMYRWSWGLSPIWLGAKANGTYKLQNRATGLYLDSYGLTTSPSNVYQYTSSSSLNQNWEITYVDGYYTIYSISGGLCLDAGNNTTDGSAILQMTRGTPGSQSYTQQWTIALASSGYYKLINRATGKCLDTGGLTASGSALQQWYSNSSYNQQWQFVQQ</sequence>
<dbReference type="InterPro" id="IPR035992">
    <property type="entry name" value="Ricin_B-like_lectins"/>
</dbReference>
<dbReference type="Proteomes" id="UP000544222">
    <property type="component" value="Unassembled WGS sequence"/>
</dbReference>
<dbReference type="EMBL" id="JACHYB010000001">
    <property type="protein sequence ID" value="MBB3187365.1"/>
    <property type="molecule type" value="Genomic_DNA"/>
</dbReference>
<feature type="domain" description="Ricin B lectin" evidence="5">
    <location>
        <begin position="353"/>
        <end position="490"/>
    </location>
</feature>
<dbReference type="CDD" id="cd00161">
    <property type="entry name" value="beta-trefoil_Ricin-like"/>
    <property type="match status" value="1"/>
</dbReference>
<evidence type="ECO:0000313" key="7">
    <source>
        <dbReference type="Proteomes" id="UP000544222"/>
    </source>
</evidence>
<feature type="signal peptide" evidence="4">
    <location>
        <begin position="1"/>
        <end position="24"/>
    </location>
</feature>
<name>A0A7W5DRF2_9PORP</name>
<dbReference type="Pfam" id="PF00652">
    <property type="entry name" value="Ricin_B_lectin"/>
    <property type="match status" value="1"/>
</dbReference>
<comment type="caution">
    <text evidence="6">The sequence shown here is derived from an EMBL/GenBank/DDBJ whole genome shotgun (WGS) entry which is preliminary data.</text>
</comment>
<evidence type="ECO:0000313" key="6">
    <source>
        <dbReference type="EMBL" id="MBB3187365.1"/>
    </source>
</evidence>
<protein>
    <recommendedName>
        <fullName evidence="5">Ricin B lectin domain-containing protein</fullName>
    </recommendedName>
</protein>
<accession>A0A7W5DRF2</accession>
<dbReference type="SUPFAM" id="SSF51445">
    <property type="entry name" value="(Trans)glycosidases"/>
    <property type="match status" value="1"/>
</dbReference>
<dbReference type="GO" id="GO:0004553">
    <property type="term" value="F:hydrolase activity, hydrolyzing O-glycosyl compounds"/>
    <property type="evidence" value="ECO:0007669"/>
    <property type="project" value="InterPro"/>
</dbReference>
<feature type="chain" id="PRO_5031138821" description="Ricin B lectin domain-containing protein" evidence="4">
    <location>
        <begin position="25"/>
        <end position="492"/>
    </location>
</feature>
<gene>
    <name evidence="6" type="ORF">FHX64_001528</name>
</gene>
<reference evidence="6 7" key="1">
    <citation type="submission" date="2020-08" db="EMBL/GenBank/DDBJ databases">
        <title>Genomic Encyclopedia of Type Strains, Phase IV (KMG-IV): sequencing the most valuable type-strain genomes for metagenomic binning, comparative biology and taxonomic classification.</title>
        <authorList>
            <person name="Goeker M."/>
        </authorList>
    </citation>
    <scope>NUCLEOTIDE SEQUENCE [LARGE SCALE GENOMIC DNA]</scope>
    <source>
        <strain evidence="6 7">DSM 27471</strain>
    </source>
</reference>
<dbReference type="InterPro" id="IPR017853">
    <property type="entry name" value="GH"/>
</dbReference>
<dbReference type="Gene3D" id="3.20.20.80">
    <property type="entry name" value="Glycosidases"/>
    <property type="match status" value="1"/>
</dbReference>
<dbReference type="SUPFAM" id="SSF50370">
    <property type="entry name" value="Ricin B-like lectins"/>
    <property type="match status" value="1"/>
</dbReference>
<proteinExistence type="inferred from homology"/>
<dbReference type="PROSITE" id="PS50231">
    <property type="entry name" value="RICIN_B_LECTIN"/>
    <property type="match status" value="1"/>
</dbReference>
<evidence type="ECO:0000259" key="5">
    <source>
        <dbReference type="SMART" id="SM00458"/>
    </source>
</evidence>
<keyword evidence="4" id="KW-0732">Signal</keyword>
<dbReference type="Gene3D" id="2.80.10.50">
    <property type="match status" value="1"/>
</dbReference>